<dbReference type="InterPro" id="IPR013321">
    <property type="entry name" value="Arc_rbn_hlx_hlx"/>
</dbReference>
<evidence type="ECO:0000259" key="1">
    <source>
        <dbReference type="Pfam" id="PF00483"/>
    </source>
</evidence>
<dbReference type="SUPFAM" id="SSF53448">
    <property type="entry name" value="Nucleotide-diphospho-sugar transferases"/>
    <property type="match status" value="1"/>
</dbReference>
<dbReference type="Gene3D" id="1.10.1220.10">
    <property type="entry name" value="Met repressor-like"/>
    <property type="match status" value="1"/>
</dbReference>
<dbReference type="EMBL" id="MHIE01000006">
    <property type="protein sequence ID" value="OGY46209.1"/>
    <property type="molecule type" value="Genomic_DNA"/>
</dbReference>
<sequence length="278" mass="31591">MDRQRLTITLKKEILKQLDAYIDGARIRNRSHAIEYVLAKYFSPKVKKAVILAGGKGLKMLPFTYEMPKAMIPVNNRPVLEYIIENLRRYDIRDIAISIGHQGGKIKQYFGDGSKFGVHLTYLEQGKRETGTASPVLQAKKFIGANSFLVYYGDVLSNIDLDDMIDFHLSANAIATMSLTSVTKSSDWGVVRVQGSQVHSFLEKPDARKDLSHLINAGVYIFEPKFFDYITPDTKRLEKEIFPKLVEQHKLAGYMFAGQWFDVGNPGSYQKAVQMWKN</sequence>
<accession>A0A1G1Y1J7</accession>
<protein>
    <recommendedName>
        <fullName evidence="1">Nucleotidyl transferase domain-containing protein</fullName>
    </recommendedName>
</protein>
<dbReference type="InterPro" id="IPR005835">
    <property type="entry name" value="NTP_transferase_dom"/>
</dbReference>
<evidence type="ECO:0000313" key="2">
    <source>
        <dbReference type="EMBL" id="OGY46209.1"/>
    </source>
</evidence>
<gene>
    <name evidence="2" type="ORF">A2744_04370</name>
</gene>
<dbReference type="GO" id="GO:0006355">
    <property type="term" value="P:regulation of DNA-templated transcription"/>
    <property type="evidence" value="ECO:0007669"/>
    <property type="project" value="InterPro"/>
</dbReference>
<reference evidence="2 3" key="1">
    <citation type="journal article" date="2016" name="Nat. Commun.">
        <title>Thousands of microbial genomes shed light on interconnected biogeochemical processes in an aquifer system.</title>
        <authorList>
            <person name="Anantharaman K."/>
            <person name="Brown C.T."/>
            <person name="Hug L.A."/>
            <person name="Sharon I."/>
            <person name="Castelle C.J."/>
            <person name="Probst A.J."/>
            <person name="Thomas B.C."/>
            <person name="Singh A."/>
            <person name="Wilkins M.J."/>
            <person name="Karaoz U."/>
            <person name="Brodie E.L."/>
            <person name="Williams K.H."/>
            <person name="Hubbard S.S."/>
            <person name="Banfield J.F."/>
        </authorList>
    </citation>
    <scope>NUCLEOTIDE SEQUENCE [LARGE SCALE GENOMIC DNA]</scope>
</reference>
<dbReference type="Gene3D" id="3.90.550.10">
    <property type="entry name" value="Spore Coat Polysaccharide Biosynthesis Protein SpsA, Chain A"/>
    <property type="match status" value="1"/>
</dbReference>
<dbReference type="STRING" id="1797535.A2744_04370"/>
<dbReference type="InterPro" id="IPR050486">
    <property type="entry name" value="Mannose-1P_guanyltransferase"/>
</dbReference>
<name>A0A1G1Y1J7_9BACT</name>
<dbReference type="PANTHER" id="PTHR22572">
    <property type="entry name" value="SUGAR-1-PHOSPHATE GUANYL TRANSFERASE"/>
    <property type="match status" value="1"/>
</dbReference>
<organism evidence="2 3">
    <name type="scientific">Candidatus Buchananbacteria bacterium RIFCSPHIGHO2_01_FULL_44_11</name>
    <dbReference type="NCBI Taxonomy" id="1797535"/>
    <lineage>
        <taxon>Bacteria</taxon>
        <taxon>Candidatus Buchananiibacteriota</taxon>
    </lineage>
</organism>
<dbReference type="Proteomes" id="UP000178240">
    <property type="component" value="Unassembled WGS sequence"/>
</dbReference>
<dbReference type="CDD" id="cd04181">
    <property type="entry name" value="NTP_transferase"/>
    <property type="match status" value="1"/>
</dbReference>
<dbReference type="CDD" id="cd22231">
    <property type="entry name" value="RHH_NikR_HicB-like"/>
    <property type="match status" value="1"/>
</dbReference>
<dbReference type="InterPro" id="IPR029044">
    <property type="entry name" value="Nucleotide-diphossugar_trans"/>
</dbReference>
<evidence type="ECO:0000313" key="3">
    <source>
        <dbReference type="Proteomes" id="UP000178240"/>
    </source>
</evidence>
<proteinExistence type="predicted"/>
<dbReference type="Pfam" id="PF00483">
    <property type="entry name" value="NTP_transferase"/>
    <property type="match status" value="1"/>
</dbReference>
<feature type="domain" description="Nucleotidyl transferase" evidence="1">
    <location>
        <begin position="48"/>
        <end position="274"/>
    </location>
</feature>
<comment type="caution">
    <text evidence="2">The sequence shown here is derived from an EMBL/GenBank/DDBJ whole genome shotgun (WGS) entry which is preliminary data.</text>
</comment>
<dbReference type="AlphaFoldDB" id="A0A1G1Y1J7"/>